<proteinExistence type="predicted"/>
<dbReference type="PANTHER" id="PTHR43283:SF3">
    <property type="entry name" value="BETA-LACTAMASE FAMILY PROTEIN (AFU_ORTHOLOGUE AFUA_5G07500)"/>
    <property type="match status" value="1"/>
</dbReference>
<dbReference type="Pfam" id="PF00144">
    <property type="entry name" value="Beta-lactamase"/>
    <property type="match status" value="1"/>
</dbReference>
<dbReference type="InterPro" id="IPR012338">
    <property type="entry name" value="Beta-lactam/transpept-like"/>
</dbReference>
<dbReference type="SUPFAM" id="SSF56601">
    <property type="entry name" value="beta-lactamase/transpeptidase-like"/>
    <property type="match status" value="1"/>
</dbReference>
<evidence type="ECO:0000313" key="4">
    <source>
        <dbReference type="EMBL" id="GLZ77497.1"/>
    </source>
</evidence>
<keyword evidence="4" id="KW-0378">Hydrolase</keyword>
<feature type="domain" description="Beta-lactamase-related" evidence="3">
    <location>
        <begin position="57"/>
        <end position="425"/>
    </location>
</feature>
<dbReference type="InterPro" id="IPR006311">
    <property type="entry name" value="TAT_signal"/>
</dbReference>
<feature type="chain" id="PRO_5040865617" evidence="2">
    <location>
        <begin position="27"/>
        <end position="446"/>
    </location>
</feature>
<evidence type="ECO:0000259" key="3">
    <source>
        <dbReference type="Pfam" id="PF00144"/>
    </source>
</evidence>
<gene>
    <name evidence="4" type="ORF">Afil01_23040</name>
</gene>
<name>A0A9W6W2X4_9ACTN</name>
<dbReference type="RefSeq" id="WP_285662598.1">
    <property type="nucleotide sequence ID" value="NZ_BSTX01000001.1"/>
</dbReference>
<evidence type="ECO:0000256" key="2">
    <source>
        <dbReference type="SAM" id="SignalP"/>
    </source>
</evidence>
<reference evidence="4" key="1">
    <citation type="submission" date="2023-03" db="EMBL/GenBank/DDBJ databases">
        <title>Actinorhabdospora filicis NBRC 111898.</title>
        <authorList>
            <person name="Ichikawa N."/>
            <person name="Sato H."/>
            <person name="Tonouchi N."/>
        </authorList>
    </citation>
    <scope>NUCLEOTIDE SEQUENCE</scope>
    <source>
        <strain evidence="4">NBRC 111898</strain>
    </source>
</reference>
<dbReference type="EMBL" id="BSTX01000001">
    <property type="protein sequence ID" value="GLZ77497.1"/>
    <property type="molecule type" value="Genomic_DNA"/>
</dbReference>
<dbReference type="GO" id="GO:0016787">
    <property type="term" value="F:hydrolase activity"/>
    <property type="evidence" value="ECO:0007669"/>
    <property type="project" value="UniProtKB-KW"/>
</dbReference>
<evidence type="ECO:0000313" key="5">
    <source>
        <dbReference type="Proteomes" id="UP001165079"/>
    </source>
</evidence>
<dbReference type="PROSITE" id="PS51318">
    <property type="entry name" value="TAT"/>
    <property type="match status" value="1"/>
</dbReference>
<comment type="caution">
    <text evidence="4">The sequence shown here is derived from an EMBL/GenBank/DDBJ whole genome shotgun (WGS) entry which is preliminary data.</text>
</comment>
<dbReference type="InterPro" id="IPR001466">
    <property type="entry name" value="Beta-lactam-related"/>
</dbReference>
<dbReference type="PANTHER" id="PTHR43283">
    <property type="entry name" value="BETA-LACTAMASE-RELATED"/>
    <property type="match status" value="1"/>
</dbReference>
<keyword evidence="5" id="KW-1185">Reference proteome</keyword>
<keyword evidence="2" id="KW-0732">Signal</keyword>
<accession>A0A9W6W2X4</accession>
<feature type="region of interest" description="Disordered" evidence="1">
    <location>
        <begin position="30"/>
        <end position="51"/>
    </location>
</feature>
<dbReference type="Gene3D" id="3.40.710.10">
    <property type="entry name" value="DD-peptidase/beta-lactamase superfamily"/>
    <property type="match status" value="1"/>
</dbReference>
<organism evidence="4 5">
    <name type="scientific">Actinorhabdospora filicis</name>
    <dbReference type="NCBI Taxonomy" id="1785913"/>
    <lineage>
        <taxon>Bacteria</taxon>
        <taxon>Bacillati</taxon>
        <taxon>Actinomycetota</taxon>
        <taxon>Actinomycetes</taxon>
        <taxon>Micromonosporales</taxon>
        <taxon>Micromonosporaceae</taxon>
        <taxon>Actinorhabdospora</taxon>
    </lineage>
</organism>
<feature type="signal peptide" evidence="2">
    <location>
        <begin position="1"/>
        <end position="26"/>
    </location>
</feature>
<protein>
    <submittedName>
        <fullName evidence="4">Serine hydrolase</fullName>
    </submittedName>
</protein>
<dbReference type="Proteomes" id="UP001165079">
    <property type="component" value="Unassembled WGS sequence"/>
</dbReference>
<evidence type="ECO:0000256" key="1">
    <source>
        <dbReference type="SAM" id="MobiDB-lite"/>
    </source>
</evidence>
<dbReference type="AlphaFoldDB" id="A0A9W6W2X4"/>
<dbReference type="InterPro" id="IPR050789">
    <property type="entry name" value="Diverse_Enzym_Activities"/>
</dbReference>
<sequence length="446" mass="47983">MAKNTGPTRRAALGLLGAAAAGGVLAAPAPAGANPVPRYDTTSSGDGLSKDARRRLREVLARHVESKQIPGLVALIGRGRETYVEALGTMRHEGGAPMRRDTIFRMASTSKPVVMSAALALLDDCRMRLSDPVEIWLPELANRVVLKKPDGPIGDTVPARRPITVRDILTSTFGLGLDATMAGTPIHAAVMAAIYPEGMNPVHAPDEWMRRLGTLPLATQPGESWAYNVSLDVLGVLVARVSGKSFEDFLRERIFEPLGMKDTGFHVPAAKIDRLPPSYAPNPQTGEFTIWDEAIGGKWSKPPAFQGGGGGLASTVDDYHAYFRMLLNKGVHGSKRILSKAAVELMTTDRLTAGQRAEWDRQADNPVAFGLSRQGAWGMGMAVRVHRDDYASIGQFGWDGGTGTTAYADPEKGFFGIMLTQVAMSVPNAPRAIHDFWTAAYQAIDE</sequence>